<organism evidence="3 4">
    <name type="scientific">Serpens gallinarum</name>
    <dbReference type="NCBI Taxonomy" id="2763075"/>
    <lineage>
        <taxon>Bacteria</taxon>
        <taxon>Pseudomonadati</taxon>
        <taxon>Pseudomonadota</taxon>
        <taxon>Gammaproteobacteria</taxon>
        <taxon>Pseudomonadales</taxon>
        <taxon>Pseudomonadaceae</taxon>
        <taxon>Pseudomonas</taxon>
    </lineage>
</organism>
<evidence type="ECO:0000313" key="3">
    <source>
        <dbReference type="EMBL" id="MBD7978808.1"/>
    </source>
</evidence>
<name>A0ABR8TTH3_9PSED</name>
<evidence type="ECO:0000313" key="4">
    <source>
        <dbReference type="Proteomes" id="UP000611945"/>
    </source>
</evidence>
<protein>
    <submittedName>
        <fullName evidence="3">Phosphodiesterase</fullName>
    </submittedName>
</protein>
<keyword evidence="2" id="KW-0732">Signal</keyword>
<comment type="caution">
    <text evidence="3">The sequence shown here is derived from an EMBL/GenBank/DDBJ whole genome shotgun (WGS) entry which is preliminary data.</text>
</comment>
<proteinExistence type="predicted"/>
<feature type="region of interest" description="Disordered" evidence="1">
    <location>
        <begin position="26"/>
        <end position="66"/>
    </location>
</feature>
<keyword evidence="4" id="KW-1185">Reference proteome</keyword>
<gene>
    <name evidence="3" type="ORF">H9642_16625</name>
</gene>
<dbReference type="EMBL" id="JACSQG010000013">
    <property type="protein sequence ID" value="MBD7978808.1"/>
    <property type="molecule type" value="Genomic_DNA"/>
</dbReference>
<feature type="signal peptide" evidence="2">
    <location>
        <begin position="1"/>
        <end position="18"/>
    </location>
</feature>
<reference evidence="3 4" key="1">
    <citation type="submission" date="2020-08" db="EMBL/GenBank/DDBJ databases">
        <title>A Genomic Blueprint of the Chicken Gut Microbiome.</title>
        <authorList>
            <person name="Gilroy R."/>
            <person name="Ravi A."/>
            <person name="Getino M."/>
            <person name="Pursley I."/>
            <person name="Horton D.L."/>
            <person name="Alikhan N.-F."/>
            <person name="Baker D."/>
            <person name="Gharbi K."/>
            <person name="Hall N."/>
            <person name="Watson M."/>
            <person name="Adriaenssens E.M."/>
            <person name="Foster-Nyarko E."/>
            <person name="Jarju S."/>
            <person name="Secka A."/>
            <person name="Antonio M."/>
            <person name="Oren A."/>
            <person name="Chaudhuri R."/>
            <person name="La Ragione R.M."/>
            <person name="Hildebrand F."/>
            <person name="Pallen M.J."/>
        </authorList>
    </citation>
    <scope>NUCLEOTIDE SEQUENCE [LARGE SCALE GENOMIC DNA]</scope>
    <source>
        <strain evidence="3 4">Sa2CUA2</strain>
    </source>
</reference>
<feature type="compositionally biased region" description="Polar residues" evidence="1">
    <location>
        <begin position="26"/>
        <end position="44"/>
    </location>
</feature>
<accession>A0ABR8TTH3</accession>
<sequence>MTRLFFLLALLLPLPSLADTLSVPVGQQGTAAQSLPKQGETQHSVKQRFGQPEQQHPAVGQPPISRWDYPGFSVYFETDRVIDSVRHHQPRP</sequence>
<dbReference type="RefSeq" id="WP_251837598.1">
    <property type="nucleotide sequence ID" value="NZ_JACSQG010000013.1"/>
</dbReference>
<dbReference type="Proteomes" id="UP000611945">
    <property type="component" value="Unassembled WGS sequence"/>
</dbReference>
<evidence type="ECO:0000256" key="2">
    <source>
        <dbReference type="SAM" id="SignalP"/>
    </source>
</evidence>
<feature type="chain" id="PRO_5046697655" evidence="2">
    <location>
        <begin position="19"/>
        <end position="92"/>
    </location>
</feature>
<evidence type="ECO:0000256" key="1">
    <source>
        <dbReference type="SAM" id="MobiDB-lite"/>
    </source>
</evidence>